<dbReference type="Proteomes" id="UP001162992">
    <property type="component" value="Chromosome 23"/>
</dbReference>
<name>A0ACC2AAX6_DIPCM</name>
<protein>
    <submittedName>
        <fullName evidence="1">Uncharacterized protein</fullName>
    </submittedName>
</protein>
<keyword evidence="2" id="KW-1185">Reference proteome</keyword>
<dbReference type="EMBL" id="CM055114">
    <property type="protein sequence ID" value="KAJ7514722.1"/>
    <property type="molecule type" value="Genomic_DNA"/>
</dbReference>
<gene>
    <name evidence="1" type="ORF">O6H91_23G056600</name>
</gene>
<evidence type="ECO:0000313" key="1">
    <source>
        <dbReference type="EMBL" id="KAJ7514722.1"/>
    </source>
</evidence>
<evidence type="ECO:0000313" key="2">
    <source>
        <dbReference type="Proteomes" id="UP001162992"/>
    </source>
</evidence>
<comment type="caution">
    <text evidence="1">The sequence shown here is derived from an EMBL/GenBank/DDBJ whole genome shotgun (WGS) entry which is preliminary data.</text>
</comment>
<sequence>MEMEGVASLALLPSGSISGHFVHPSTSTCLAIFGTEIACERECSRGEDYRLINLTVHDYPTKREAHVIVECRGEDAARFSNAENVHGWQEDVIKAAERGKKREDTFSISFECEVLKSDKDSEEHIRRFLPSLNGLGAVVNIGTMIIKGLDFDSQSREMNGEDMSQFSGRLLESSSEFSRSVISEIDHVVSSSIGRENVGTGRASLKSVSPFNTLRSYVFGESRTFPPDDELHKLVEEELEIEGLTSEPLEFLWEEDASGWRTKRGCVNGGSVSVDSSNPTDPLNEEYL</sequence>
<accession>A0ACC2AAX6</accession>
<proteinExistence type="predicted"/>
<reference evidence="2" key="1">
    <citation type="journal article" date="2024" name="Proc. Natl. Acad. Sci. U.S.A.">
        <title>Extraordinary preservation of gene collinearity over three hundred million years revealed in homosporous lycophytes.</title>
        <authorList>
            <person name="Li C."/>
            <person name="Wickell D."/>
            <person name="Kuo L.Y."/>
            <person name="Chen X."/>
            <person name="Nie B."/>
            <person name="Liao X."/>
            <person name="Peng D."/>
            <person name="Ji J."/>
            <person name="Jenkins J."/>
            <person name="Williams M."/>
            <person name="Shu S."/>
            <person name="Plott C."/>
            <person name="Barry K."/>
            <person name="Rajasekar S."/>
            <person name="Grimwood J."/>
            <person name="Han X."/>
            <person name="Sun S."/>
            <person name="Hou Z."/>
            <person name="He W."/>
            <person name="Dai G."/>
            <person name="Sun C."/>
            <person name="Schmutz J."/>
            <person name="Leebens-Mack J.H."/>
            <person name="Li F.W."/>
            <person name="Wang L."/>
        </authorList>
    </citation>
    <scope>NUCLEOTIDE SEQUENCE [LARGE SCALE GENOMIC DNA]</scope>
    <source>
        <strain evidence="2">cv. PW_Plant_1</strain>
    </source>
</reference>
<organism evidence="1 2">
    <name type="scientific">Diphasiastrum complanatum</name>
    <name type="common">Issler's clubmoss</name>
    <name type="synonym">Lycopodium complanatum</name>
    <dbReference type="NCBI Taxonomy" id="34168"/>
    <lineage>
        <taxon>Eukaryota</taxon>
        <taxon>Viridiplantae</taxon>
        <taxon>Streptophyta</taxon>
        <taxon>Embryophyta</taxon>
        <taxon>Tracheophyta</taxon>
        <taxon>Lycopodiopsida</taxon>
        <taxon>Lycopodiales</taxon>
        <taxon>Lycopodiaceae</taxon>
        <taxon>Lycopodioideae</taxon>
        <taxon>Diphasiastrum</taxon>
    </lineage>
</organism>